<dbReference type="Proteomes" id="UP000320300">
    <property type="component" value="Unassembled WGS sequence"/>
</dbReference>
<dbReference type="AlphaFoldDB" id="A0A521FSE8"/>
<dbReference type="RefSeq" id="WP_185960616.1">
    <property type="nucleotide sequence ID" value="NZ_CBCSJO010000017.1"/>
</dbReference>
<sequence>MKNQIEKFNAEALSPMNHEEMKNVLGGTKIAQEYPTVNKDRTTGEITVVGDTD</sequence>
<protein>
    <submittedName>
        <fullName evidence="1">Uncharacterized protein</fullName>
    </submittedName>
</protein>
<gene>
    <name evidence="1" type="ORF">SAMN06265348_12020</name>
</gene>
<organism evidence="1 2">
    <name type="scientific">Pedobacter westerhofensis</name>
    <dbReference type="NCBI Taxonomy" id="425512"/>
    <lineage>
        <taxon>Bacteria</taxon>
        <taxon>Pseudomonadati</taxon>
        <taxon>Bacteroidota</taxon>
        <taxon>Sphingobacteriia</taxon>
        <taxon>Sphingobacteriales</taxon>
        <taxon>Sphingobacteriaceae</taxon>
        <taxon>Pedobacter</taxon>
    </lineage>
</organism>
<proteinExistence type="predicted"/>
<dbReference type="EMBL" id="FXTN01000020">
    <property type="protein sequence ID" value="SMO99143.1"/>
    <property type="molecule type" value="Genomic_DNA"/>
</dbReference>
<reference evidence="1 2" key="1">
    <citation type="submission" date="2017-05" db="EMBL/GenBank/DDBJ databases">
        <authorList>
            <person name="Varghese N."/>
            <person name="Submissions S."/>
        </authorList>
    </citation>
    <scope>NUCLEOTIDE SEQUENCE [LARGE SCALE GENOMIC DNA]</scope>
    <source>
        <strain evidence="1 2">DSM 19036</strain>
    </source>
</reference>
<evidence type="ECO:0000313" key="2">
    <source>
        <dbReference type="Proteomes" id="UP000320300"/>
    </source>
</evidence>
<accession>A0A521FSE8</accession>
<evidence type="ECO:0000313" key="1">
    <source>
        <dbReference type="EMBL" id="SMO99143.1"/>
    </source>
</evidence>
<keyword evidence="2" id="KW-1185">Reference proteome</keyword>
<name>A0A521FSE8_9SPHI</name>